<name>A0ABS6TBQ3_9ENTE</name>
<reference evidence="1 2" key="1">
    <citation type="submission" date="2021-06" db="EMBL/GenBank/DDBJ databases">
        <title>Enterococcus alishanensis sp. nov., a novel lactic acid bacterium isolated from fresh coffee beans.</title>
        <authorList>
            <person name="Chen Y.-S."/>
        </authorList>
    </citation>
    <scope>NUCLEOTIDE SEQUENCE [LARGE SCALE GENOMIC DNA]</scope>
    <source>
        <strain evidence="1 2">ALS3</strain>
    </source>
</reference>
<dbReference type="InterPro" id="IPR041492">
    <property type="entry name" value="HAD_2"/>
</dbReference>
<dbReference type="SFLD" id="SFLDG01135">
    <property type="entry name" value="C1.5.6:_HAD__Beta-PGM__Phospha"/>
    <property type="match status" value="1"/>
</dbReference>
<comment type="caution">
    <text evidence="1">The sequence shown here is derived from an EMBL/GenBank/DDBJ whole genome shotgun (WGS) entry which is preliminary data.</text>
</comment>
<organism evidence="1 2">
    <name type="scientific">Enterococcus alishanensis</name>
    <dbReference type="NCBI Taxonomy" id="1303817"/>
    <lineage>
        <taxon>Bacteria</taxon>
        <taxon>Bacillati</taxon>
        <taxon>Bacillota</taxon>
        <taxon>Bacilli</taxon>
        <taxon>Lactobacillales</taxon>
        <taxon>Enterococcaceae</taxon>
        <taxon>Enterococcus</taxon>
    </lineage>
</organism>
<accession>A0ABS6TBQ3</accession>
<dbReference type="RefSeq" id="WP_218325380.1">
    <property type="nucleotide sequence ID" value="NZ_JAHUZB010000002.1"/>
</dbReference>
<gene>
    <name evidence="1" type="ORF">KUA55_06560</name>
</gene>
<keyword evidence="1" id="KW-0378">Hydrolase</keyword>
<evidence type="ECO:0000313" key="2">
    <source>
        <dbReference type="Proteomes" id="UP000774130"/>
    </source>
</evidence>
<dbReference type="GO" id="GO:0016787">
    <property type="term" value="F:hydrolase activity"/>
    <property type="evidence" value="ECO:0007669"/>
    <property type="project" value="UniProtKB-KW"/>
</dbReference>
<dbReference type="SFLD" id="SFLDS00003">
    <property type="entry name" value="Haloacid_Dehalogenase"/>
    <property type="match status" value="1"/>
</dbReference>
<evidence type="ECO:0000313" key="1">
    <source>
        <dbReference type="EMBL" id="MBV7390338.1"/>
    </source>
</evidence>
<dbReference type="InterPro" id="IPR006439">
    <property type="entry name" value="HAD-SF_hydro_IA"/>
</dbReference>
<dbReference type="SFLD" id="SFLDG01129">
    <property type="entry name" value="C1.5:_HAD__Beta-PGM__Phosphata"/>
    <property type="match status" value="1"/>
</dbReference>
<dbReference type="Proteomes" id="UP000774130">
    <property type="component" value="Unassembled WGS sequence"/>
</dbReference>
<protein>
    <submittedName>
        <fullName evidence="1">HAD-IA family hydrolase</fullName>
    </submittedName>
</protein>
<dbReference type="InterPro" id="IPR050155">
    <property type="entry name" value="HAD-like_hydrolase_sf"/>
</dbReference>
<dbReference type="NCBIfam" id="TIGR01549">
    <property type="entry name" value="HAD-SF-IA-v1"/>
    <property type="match status" value="1"/>
</dbReference>
<dbReference type="EMBL" id="JAHUZB010000002">
    <property type="protein sequence ID" value="MBV7390338.1"/>
    <property type="molecule type" value="Genomic_DNA"/>
</dbReference>
<dbReference type="Pfam" id="PF13419">
    <property type="entry name" value="HAD_2"/>
    <property type="match status" value="1"/>
</dbReference>
<keyword evidence="2" id="KW-1185">Reference proteome</keyword>
<sequence>MKNYIWDFDGTLYDSYPVMMQALMETLTAFHKDLSKETVYRRIKKESIHQLIQEEELTNTNFDKDFHRLEKSYLNQAIPFEDTRETLQQLKQRGGRHFILTHRRSDDTWDLLKRDGLADYVEAIIGSESGFPRKPDPTAINQLIEEFHLDRHETVMIGDRKLDILAGKNADIATVFFDLDQFEEVPANFVVNNLRKLVSIF</sequence>
<dbReference type="PANTHER" id="PTHR43434:SF25">
    <property type="entry name" value="PHOSPHOGLYCOLATE PHOSPHATASE"/>
    <property type="match status" value="1"/>
</dbReference>
<proteinExistence type="predicted"/>
<dbReference type="PANTHER" id="PTHR43434">
    <property type="entry name" value="PHOSPHOGLYCOLATE PHOSPHATASE"/>
    <property type="match status" value="1"/>
</dbReference>